<evidence type="ECO:0000256" key="7">
    <source>
        <dbReference type="SAM" id="MobiDB-lite"/>
    </source>
</evidence>
<feature type="compositionally biased region" description="Low complexity" evidence="7">
    <location>
        <begin position="433"/>
        <end position="447"/>
    </location>
</feature>
<dbReference type="Pfam" id="PF12932">
    <property type="entry name" value="Sec16"/>
    <property type="match status" value="1"/>
</dbReference>
<evidence type="ECO:0000256" key="5">
    <source>
        <dbReference type="ARBA" id="ARBA00022892"/>
    </source>
</evidence>
<dbReference type="GO" id="GO:0070971">
    <property type="term" value="C:endoplasmic reticulum exit site"/>
    <property type="evidence" value="ECO:0007669"/>
    <property type="project" value="UniProtKB-ARBA"/>
</dbReference>
<feature type="region of interest" description="Disordered" evidence="7">
    <location>
        <begin position="265"/>
        <end position="501"/>
    </location>
</feature>
<feature type="domain" description="WW" evidence="8">
    <location>
        <begin position="1499"/>
        <end position="1533"/>
    </location>
</feature>
<sequence length="2678" mass="288401">MAATVNASAADVFGTSASKAASASEVFGAAEATTTAADVFGGTTYPPTSAEEVLGGNEVTEIPTVVESIEAPPLPEGWAKGIDEASGNPYYYNSVTGESSWVLPEDKSNAAASTEQGNVAVVESAVVDVDALINAEEIKEQPLQQHPEIVHRQSSNQLSSLECAEHDPNFQYSDPLVGSAVAPATNAVAKPPVTGNVLAMEIGNYHPPTAMVTMMEQQQDVNVSAPVDVPSVSEHVVAPVAVKEEMKKVVDAAPETETAVKMFEGTSIQHGTPPLVASSNTSTIASSPAESTEKHTITSSLAPPEKRPTVATSNTHRRFQLNLPKKASLPLPPPRNKKASSSVSGGGSLGSTSRKKKLSSSPFRKPPPLEVSATPRFHVPPPAGGSSVGSGGSGSHLHYPLPKAATPGSTSVLTTSPLPTPRVLDDGEDDNVPSSASPLLPAASTSAVVEPKVVETTESEPDVPKNASPDAPAAASGDGDRVSTEEPKVAEASIGTDSTPPVVFQPLELDQIVEAVAVPSEEFKMELPKKEVNYSDVASTLTQGVMHDAILHVASTAINSEVPPPTYSLTTRPIYHQDELPKVESSLFTEDGASDYQSTLRDEDLPPMSDNNEEEEEVLFSVESEVAPTQVESEKLDAAPDTPKEEEFTVATEDPISDYQEQVADEDFVVVDSSDVDDNVMPSNDAVPVSSSPWVETMDPASGQTYYYNQENGKTSWQLPIESVENVPVAAANEETVESTVVEPSPEVSPMADHVVEDFVPADDAHEHEIVVAPEITEDEALLPDGWVKGIHEASGNQYYYNSVTGESSWNLPSASTEQGHVPVESAAVDVVTLSNAEEELNVTDTSNEHPKVEVEHEEVAQVNVNDAAQVNADHTDSPAEGQVEEESLQESEVSYVGPLPAGWIEANDPSGRIFYFNSSNGQSSWERPKSVIPEKVEVVDTSVKIEDAQIQIENFVLAEESVAPLDDDEDNLSFESLPPGWIETKDSASGQIYFYNEKTEESSWSRPMAMPEAADDPAVNVASEVESEVQDESDIAMPETVEEPVLSEASINDEANVALADQEPVEEPRVNSEAVHEGSTYDSLSRPIMEIVDGQDEIAYPVDSALVPEESPEVASTPQVGEDEIPEENDADLDLQESHANEFVEESTAEEIVPSPEEELPAGWLSSIDETTSKIFYYNEETGESTWDKPSIKEALDATKTVEVENNANSQQQNDGVLEEPTPVEETARPSLDESEKLPPGWSSSVDEASGNIFYYNDEGITSWDKPSIEGSRDEAELEDETSVDKITEHEEEVEDLTDGSGEPEGGETDVGLCVSVDEGSVEDAIEVADTSEMENDTIIHDEVVEEHAHVEVTEAVPPSLDITSCDDELPPGWFASVDESSGKQFYYNEDGRSSWEKPKVDVGDAASIDEGSIEQMDANKAEVAELDGDVCETNVMDRQGPEAVEPSTAEEIVSSSEELPSGWLASIDETTGKMFYYNEETAIEEPPTAEEIVPSLEELLAGWSSSIDEATGKTFYYNEETGESTWDKPSIKEAPDASPEDEVPADDVVAAESEEVENNANNQQQVDGVFEEPASMADDAKEDKVVVEPEITEDEAPLLPDGWVKGIDEASGNPYYYNSVTGESSWDLPSDDASKAVASTEQGNVAVESAAVDVDNLSNGEDDVPADDIAAAESEEMENNANSQQQNDGVLEEPTPVEETARPSLDESEKLPPGWSSSVDEASGNIFYYNDEGITSWDKPSIEGSRDEAELEDETSVDKITEHEEEVEDLTGGTGEPQGGETDVDLMTKEMPQTGGLPHGWKELQDEATGNTYYWNEQTNETSWDYPHATADEDADAADVLTETEEKGVSEEVAEDEHISEQVASDQDGGDRAAEPQPNENCYDIPEGWVATVDETSGNTYYYNEKTNETSWDRPVAEIKPELPSFATPKLAQRCRPAHAIATFGFGGRLCVMMPQVAASLSSTVSQPSSSDHPTMRRGPVVIHRVKDLIPRGHKFSIPSSSDSDTVGPLVKAKEKDVVSFLRQRSASPENLIWNLINIAAQNKGRLKNGDDVVDGGPEEAIVDLLLSAETGKKSSHSNAPSVQSTNSDLNDVQDLLLRGDRDRAVVEALREKNYALALIIATMCDEDTYQMVARKFADDVLSAGSPLYTTALLLTDNLPLPPGHVLRDNPRHGLSFWCEDPYQDLDTTWTQQLATILSNKRGNYTKIIMTLGDRLMQLGHCHAAHVCYLATSLSLNNPSKPSTRMVLLGCDHTVPLNRVLMTPEAVEAFERSEAFEWARRLGNKRTSFSALQPFKLRYAELLADVGHEVLAREYLLSIRICTGIGIITRSKGNPASSYDSGFVQSLRELDDRICGSTGAERSSWNANEESSKGSLFSLGRLSALVRGKESKEEEVLTPRPESEVDPLLELDTTAPPATQSRKEEVVPPAVTKPKEEPTKPPEETGALNTSIGISNDAKQASTIDDAPASAPPSLAIGESMIDRAEDSKRNEEKLSEKLSTPSEPIKKDAKKKAPASEPPASAGLLARLFGRDKNVKVADQGEEMQAYYDDKLKRWIFPGDDPAEVAKPLAPPPIMKSSDKAPSTPTPAPAASNDPLAALMAPPSRATSARKGLPPTMSRYADPLASMGNMSMSTPGATMKKDAAHAAPTPKFAVFQPIPTKPDPSKDEKENVAAS</sequence>
<keyword evidence="10" id="KW-1185">Reference proteome</keyword>
<comment type="similarity">
    <text evidence="2 6">Belongs to the SEC16 family.</text>
</comment>
<dbReference type="EMBL" id="JATAAI010000023">
    <property type="protein sequence ID" value="KAK1737688.1"/>
    <property type="molecule type" value="Genomic_DNA"/>
</dbReference>
<comment type="caution">
    <text evidence="9">The sequence shown here is derived from an EMBL/GenBank/DDBJ whole genome shotgun (WGS) entry which is preliminary data.</text>
</comment>
<feature type="domain" description="WW" evidence="8">
    <location>
        <begin position="1711"/>
        <end position="1744"/>
    </location>
</feature>
<dbReference type="CDD" id="cd09233">
    <property type="entry name" value="ACE1-Sec16-like"/>
    <property type="match status" value="1"/>
</dbReference>
<dbReference type="InterPro" id="IPR024298">
    <property type="entry name" value="Sec16_Sec23-bd"/>
</dbReference>
<accession>A0AAD8Y1W5</accession>
<feature type="domain" description="WW" evidence="8">
    <location>
        <begin position="72"/>
        <end position="106"/>
    </location>
</feature>
<feature type="region of interest" description="Disordered" evidence="7">
    <location>
        <begin position="1843"/>
        <end position="1886"/>
    </location>
</feature>
<feature type="domain" description="WW" evidence="8">
    <location>
        <begin position="1797"/>
        <end position="1831"/>
    </location>
</feature>
<feature type="compositionally biased region" description="Basic and acidic residues" evidence="7">
    <location>
        <begin position="2390"/>
        <end position="2405"/>
    </location>
</feature>
<feature type="region of interest" description="Disordered" evidence="7">
    <location>
        <begin position="2390"/>
        <end position="2534"/>
    </location>
</feature>
<dbReference type="Pfam" id="PF00397">
    <property type="entry name" value="WW"/>
    <property type="match status" value="13"/>
</dbReference>
<feature type="compositionally biased region" description="Basic and acidic residues" evidence="7">
    <location>
        <begin position="2483"/>
        <end position="2499"/>
    </location>
</feature>
<dbReference type="Pfam" id="PF12931">
    <property type="entry name" value="TPR_Sec16"/>
    <property type="match status" value="1"/>
</dbReference>
<dbReference type="InterPro" id="IPR024340">
    <property type="entry name" value="Sec16_CCD"/>
</dbReference>
<feature type="domain" description="WW" evidence="8">
    <location>
        <begin position="781"/>
        <end position="815"/>
    </location>
</feature>
<feature type="region of interest" description="Disordered" evidence="7">
    <location>
        <begin position="1200"/>
        <end position="1310"/>
    </location>
</feature>
<evidence type="ECO:0000259" key="8">
    <source>
        <dbReference type="PROSITE" id="PS50020"/>
    </source>
</evidence>
<dbReference type="PROSITE" id="PS01159">
    <property type="entry name" value="WW_DOMAIN_1"/>
    <property type="match status" value="13"/>
</dbReference>
<keyword evidence="4 6" id="KW-0256">Endoplasmic reticulum</keyword>
<feature type="compositionally biased region" description="Low complexity" evidence="7">
    <location>
        <begin position="467"/>
        <end position="477"/>
    </location>
</feature>
<dbReference type="GO" id="GO:0007030">
    <property type="term" value="P:Golgi organization"/>
    <property type="evidence" value="ECO:0007669"/>
    <property type="project" value="TreeGrafter"/>
</dbReference>
<dbReference type="GO" id="GO:0070973">
    <property type="term" value="P:protein localization to endoplasmic reticulum exit site"/>
    <property type="evidence" value="ECO:0007669"/>
    <property type="project" value="TreeGrafter"/>
</dbReference>
<feature type="compositionally biased region" description="Low complexity" evidence="7">
    <location>
        <begin position="406"/>
        <end position="417"/>
    </location>
</feature>
<evidence type="ECO:0000313" key="9">
    <source>
        <dbReference type="EMBL" id="KAK1737688.1"/>
    </source>
</evidence>
<feature type="compositionally biased region" description="Acidic residues" evidence="7">
    <location>
        <begin position="1122"/>
        <end position="1131"/>
    </location>
</feature>
<feature type="compositionally biased region" description="Polar residues" evidence="7">
    <location>
        <begin position="277"/>
        <end position="290"/>
    </location>
</feature>
<name>A0AAD8Y1W5_9STRA</name>
<proteinExistence type="inferred from homology"/>
<feature type="domain" description="WW" evidence="8">
    <location>
        <begin position="692"/>
        <end position="722"/>
    </location>
</feature>
<feature type="domain" description="WW" evidence="8">
    <location>
        <begin position="898"/>
        <end position="931"/>
    </location>
</feature>
<dbReference type="PROSITE" id="PS50020">
    <property type="entry name" value="WW_DOMAIN_2"/>
    <property type="match status" value="13"/>
</dbReference>
<feature type="region of interest" description="Disordered" evidence="7">
    <location>
        <begin position="1522"/>
        <end position="1548"/>
    </location>
</feature>
<keyword evidence="6" id="KW-0653">Protein transport</keyword>
<dbReference type="CDD" id="cd00201">
    <property type="entry name" value="WW"/>
    <property type="match status" value="10"/>
</dbReference>
<evidence type="ECO:0000313" key="10">
    <source>
        <dbReference type="Proteomes" id="UP001224775"/>
    </source>
</evidence>
<feature type="compositionally biased region" description="Basic and acidic residues" evidence="7">
    <location>
        <begin position="478"/>
        <end position="489"/>
    </location>
</feature>
<feature type="region of interest" description="Disordered" evidence="7">
    <location>
        <begin position="1061"/>
        <end position="1083"/>
    </location>
</feature>
<feature type="domain" description="WW" evidence="8">
    <location>
        <begin position="1599"/>
        <end position="1633"/>
    </location>
</feature>
<dbReference type="InterPro" id="IPR036020">
    <property type="entry name" value="WW_dom_sf"/>
</dbReference>
<keyword evidence="5 6" id="KW-0931">ER-Golgi transport</keyword>
<feature type="domain" description="WW" evidence="8">
    <location>
        <begin position="1369"/>
        <end position="1402"/>
    </location>
</feature>
<feature type="compositionally biased region" description="Basic and acidic residues" evidence="7">
    <location>
        <begin position="632"/>
        <end position="644"/>
    </location>
</feature>
<feature type="compositionally biased region" description="Basic and acidic residues" evidence="7">
    <location>
        <begin position="2435"/>
        <end position="2445"/>
    </location>
</feature>
<feature type="compositionally biased region" description="Basic and acidic residues" evidence="7">
    <location>
        <begin position="1527"/>
        <end position="1537"/>
    </location>
</feature>
<evidence type="ECO:0000256" key="6">
    <source>
        <dbReference type="RuleBase" id="RU364101"/>
    </source>
</evidence>
<evidence type="ECO:0000256" key="4">
    <source>
        <dbReference type="ARBA" id="ARBA00022824"/>
    </source>
</evidence>
<evidence type="ECO:0000256" key="3">
    <source>
        <dbReference type="ARBA" id="ARBA00022448"/>
    </source>
</evidence>
<feature type="domain" description="WW" evidence="8">
    <location>
        <begin position="1237"/>
        <end position="1270"/>
    </location>
</feature>
<feature type="compositionally biased region" description="Basic and acidic residues" evidence="7">
    <location>
        <begin position="1846"/>
        <end position="1862"/>
    </location>
</feature>
<feature type="compositionally biased region" description="Basic and acidic residues" evidence="7">
    <location>
        <begin position="1227"/>
        <end position="1238"/>
    </location>
</feature>
<feature type="compositionally biased region" description="Basic and acidic residues" evidence="7">
    <location>
        <begin position="1067"/>
        <end position="1077"/>
    </location>
</feature>
<protein>
    <recommendedName>
        <fullName evidence="6">Protein transport protein sec16</fullName>
    </recommendedName>
</protein>
<organism evidence="9 10">
    <name type="scientific">Skeletonema marinoi</name>
    <dbReference type="NCBI Taxonomy" id="267567"/>
    <lineage>
        <taxon>Eukaryota</taxon>
        <taxon>Sar</taxon>
        <taxon>Stramenopiles</taxon>
        <taxon>Ochrophyta</taxon>
        <taxon>Bacillariophyta</taxon>
        <taxon>Coscinodiscophyceae</taxon>
        <taxon>Thalassiosirophycidae</taxon>
        <taxon>Thalassiosirales</taxon>
        <taxon>Skeletonemataceae</taxon>
        <taxon>Skeletonema</taxon>
        <taxon>Skeletonema marinoi-dohrnii complex</taxon>
    </lineage>
</organism>
<feature type="compositionally biased region" description="Basic and acidic residues" evidence="7">
    <location>
        <begin position="1701"/>
        <end position="1712"/>
    </location>
</feature>
<dbReference type="InterPro" id="IPR001202">
    <property type="entry name" value="WW_dom"/>
</dbReference>
<feature type="compositionally biased region" description="Polar residues" evidence="7">
    <location>
        <begin position="1205"/>
        <end position="1216"/>
    </location>
</feature>
<feature type="compositionally biased region" description="Low complexity" evidence="7">
    <location>
        <begin position="2467"/>
        <end position="2476"/>
    </location>
</feature>
<feature type="compositionally biased region" description="Polar residues" evidence="7">
    <location>
        <begin position="2449"/>
        <end position="2465"/>
    </location>
</feature>
<keyword evidence="6" id="KW-0472">Membrane</keyword>
<feature type="region of interest" description="Disordered" evidence="7">
    <location>
        <begin position="1623"/>
        <end position="1644"/>
    </location>
</feature>
<dbReference type="GO" id="GO:0016192">
    <property type="term" value="P:vesicle-mediated transport"/>
    <property type="evidence" value="ECO:0007669"/>
    <property type="project" value="UniProtKB-KW"/>
</dbReference>
<evidence type="ECO:0000256" key="2">
    <source>
        <dbReference type="ARBA" id="ARBA00005927"/>
    </source>
</evidence>
<feature type="region of interest" description="Disordered" evidence="7">
    <location>
        <begin position="676"/>
        <end position="695"/>
    </location>
</feature>
<gene>
    <name evidence="9" type="ORF">QTG54_011460</name>
</gene>
<comment type="subcellular location">
    <subcellularLocation>
        <location evidence="1">Endoplasmic reticulum</location>
    </subcellularLocation>
</comment>
<dbReference type="GO" id="GO:0015031">
    <property type="term" value="P:protein transport"/>
    <property type="evidence" value="ECO:0007669"/>
    <property type="project" value="UniProtKB-KW"/>
</dbReference>
<feature type="region of interest" description="Disordered" evidence="7">
    <location>
        <begin position="1143"/>
        <end position="1167"/>
    </location>
</feature>
<dbReference type="PANTHER" id="PTHR13402:SF6">
    <property type="entry name" value="SECRETORY 16, ISOFORM I"/>
    <property type="match status" value="1"/>
</dbReference>
<feature type="compositionally biased region" description="Basic and acidic residues" evidence="7">
    <location>
        <begin position="2666"/>
        <end position="2678"/>
    </location>
</feature>
<evidence type="ECO:0000256" key="1">
    <source>
        <dbReference type="ARBA" id="ARBA00004240"/>
    </source>
</evidence>
<dbReference type="Gene3D" id="2.20.70.10">
    <property type="match status" value="13"/>
</dbReference>
<feature type="region of interest" description="Disordered" evidence="7">
    <location>
        <begin position="2566"/>
        <end position="2678"/>
    </location>
</feature>
<dbReference type="Proteomes" id="UP001224775">
    <property type="component" value="Unassembled WGS sequence"/>
</dbReference>
<feature type="domain" description="WW" evidence="8">
    <location>
        <begin position="1885"/>
        <end position="1919"/>
    </location>
</feature>
<reference evidence="9" key="1">
    <citation type="submission" date="2023-06" db="EMBL/GenBank/DDBJ databases">
        <title>Survivors Of The Sea: Transcriptome response of Skeletonema marinoi to long-term dormancy.</title>
        <authorList>
            <person name="Pinder M.I.M."/>
            <person name="Kourtchenko O."/>
            <person name="Robertson E.K."/>
            <person name="Larsson T."/>
            <person name="Maumus F."/>
            <person name="Osuna-Cruz C.M."/>
            <person name="Vancaester E."/>
            <person name="Stenow R."/>
            <person name="Vandepoele K."/>
            <person name="Ploug H."/>
            <person name="Bruchert V."/>
            <person name="Godhe A."/>
            <person name="Topel M."/>
        </authorList>
    </citation>
    <scope>NUCLEOTIDE SEQUENCE</scope>
    <source>
        <strain evidence="9">R05AC</strain>
    </source>
</reference>
<feature type="region of interest" description="Disordered" evidence="7">
    <location>
        <begin position="1109"/>
        <end position="1131"/>
    </location>
</feature>
<feature type="region of interest" description="Disordered" evidence="7">
    <location>
        <begin position="624"/>
        <end position="644"/>
    </location>
</feature>
<feature type="domain" description="WW" evidence="8">
    <location>
        <begin position="976"/>
        <end position="1010"/>
    </location>
</feature>
<dbReference type="SUPFAM" id="SSF51045">
    <property type="entry name" value="WW domain"/>
    <property type="match status" value="13"/>
</dbReference>
<dbReference type="PANTHER" id="PTHR13402">
    <property type="entry name" value="RGPR-RELATED"/>
    <property type="match status" value="1"/>
</dbReference>
<keyword evidence="3 6" id="KW-0813">Transport</keyword>
<dbReference type="SMART" id="SM00456">
    <property type="entry name" value="WW"/>
    <property type="match status" value="14"/>
</dbReference>
<feature type="region of interest" description="Disordered" evidence="7">
    <location>
        <begin position="1674"/>
        <end position="1786"/>
    </location>
</feature>
<dbReference type="GO" id="GO:0012507">
    <property type="term" value="C:ER to Golgi transport vesicle membrane"/>
    <property type="evidence" value="ECO:0007669"/>
    <property type="project" value="TreeGrafter"/>
</dbReference>
<dbReference type="Gene3D" id="1.25.40.1030">
    <property type="match status" value="1"/>
</dbReference>
<feature type="domain" description="WW" evidence="8">
    <location>
        <begin position="1159"/>
        <end position="1193"/>
    </location>
</feature>